<protein>
    <submittedName>
        <fullName evidence="13">TonB-dependent receptor</fullName>
    </submittedName>
</protein>
<dbReference type="PROSITE" id="PS52016">
    <property type="entry name" value="TONB_DEPENDENT_REC_3"/>
    <property type="match status" value="1"/>
</dbReference>
<keyword evidence="10" id="KW-0732">Signal</keyword>
<evidence type="ECO:0000259" key="12">
    <source>
        <dbReference type="Pfam" id="PF07715"/>
    </source>
</evidence>
<name>A0A6J4S002_9SPHN</name>
<organism evidence="13">
    <name type="scientific">uncultured Sphingomonadaceae bacterium</name>
    <dbReference type="NCBI Taxonomy" id="169976"/>
    <lineage>
        <taxon>Bacteria</taxon>
        <taxon>Pseudomonadati</taxon>
        <taxon>Pseudomonadota</taxon>
        <taxon>Alphaproteobacteria</taxon>
        <taxon>Sphingomonadales</taxon>
        <taxon>Sphingomonadaceae</taxon>
        <taxon>environmental samples</taxon>
    </lineage>
</organism>
<evidence type="ECO:0000256" key="9">
    <source>
        <dbReference type="RuleBase" id="RU003357"/>
    </source>
</evidence>
<keyword evidence="6 8" id="KW-0472">Membrane</keyword>
<evidence type="ECO:0000256" key="4">
    <source>
        <dbReference type="ARBA" id="ARBA00022692"/>
    </source>
</evidence>
<keyword evidence="2 8" id="KW-0813">Transport</keyword>
<accession>A0A6J4S002</accession>
<evidence type="ECO:0000256" key="7">
    <source>
        <dbReference type="ARBA" id="ARBA00023237"/>
    </source>
</evidence>
<dbReference type="InterPro" id="IPR037066">
    <property type="entry name" value="Plug_dom_sf"/>
</dbReference>
<keyword evidence="7 8" id="KW-0998">Cell outer membrane</keyword>
<keyword evidence="3 8" id="KW-1134">Transmembrane beta strand</keyword>
<evidence type="ECO:0000256" key="3">
    <source>
        <dbReference type="ARBA" id="ARBA00022452"/>
    </source>
</evidence>
<proteinExistence type="inferred from homology"/>
<dbReference type="GO" id="GO:0009279">
    <property type="term" value="C:cell outer membrane"/>
    <property type="evidence" value="ECO:0007669"/>
    <property type="project" value="UniProtKB-SubCell"/>
</dbReference>
<feature type="signal peptide" evidence="10">
    <location>
        <begin position="1"/>
        <end position="26"/>
    </location>
</feature>
<evidence type="ECO:0000259" key="11">
    <source>
        <dbReference type="Pfam" id="PF00593"/>
    </source>
</evidence>
<evidence type="ECO:0000256" key="10">
    <source>
        <dbReference type="SAM" id="SignalP"/>
    </source>
</evidence>
<evidence type="ECO:0000256" key="1">
    <source>
        <dbReference type="ARBA" id="ARBA00004571"/>
    </source>
</evidence>
<dbReference type="PROSITE" id="PS00018">
    <property type="entry name" value="EF_HAND_1"/>
    <property type="match status" value="1"/>
</dbReference>
<dbReference type="PANTHER" id="PTHR47234">
    <property type="match status" value="1"/>
</dbReference>
<keyword evidence="5 9" id="KW-0798">TonB box</keyword>
<dbReference type="PANTHER" id="PTHR47234:SF2">
    <property type="entry name" value="TONB-DEPENDENT RECEPTOR"/>
    <property type="match status" value="1"/>
</dbReference>
<feature type="domain" description="TonB-dependent receptor-like beta-barrel" evidence="11">
    <location>
        <begin position="384"/>
        <end position="913"/>
    </location>
</feature>
<feature type="domain" description="TonB-dependent receptor plug" evidence="12">
    <location>
        <begin position="62"/>
        <end position="187"/>
    </location>
</feature>
<dbReference type="Pfam" id="PF07715">
    <property type="entry name" value="Plug"/>
    <property type="match status" value="1"/>
</dbReference>
<evidence type="ECO:0000256" key="8">
    <source>
        <dbReference type="PROSITE-ProRule" id="PRU01360"/>
    </source>
</evidence>
<dbReference type="Pfam" id="PF00593">
    <property type="entry name" value="TonB_dep_Rec_b-barrel"/>
    <property type="match status" value="1"/>
</dbReference>
<comment type="subcellular location">
    <subcellularLocation>
        <location evidence="1 8">Cell outer membrane</location>
        <topology evidence="1 8">Multi-pass membrane protein</topology>
    </subcellularLocation>
</comment>
<keyword evidence="13" id="KW-0675">Receptor</keyword>
<dbReference type="EMBL" id="CADCVW010000020">
    <property type="protein sequence ID" value="CAA9486014.1"/>
    <property type="molecule type" value="Genomic_DNA"/>
</dbReference>
<dbReference type="InterPro" id="IPR012910">
    <property type="entry name" value="Plug_dom"/>
</dbReference>
<dbReference type="Gene3D" id="2.170.130.10">
    <property type="entry name" value="TonB-dependent receptor, plug domain"/>
    <property type="match status" value="1"/>
</dbReference>
<dbReference type="AlphaFoldDB" id="A0A6J4S002"/>
<evidence type="ECO:0000256" key="5">
    <source>
        <dbReference type="ARBA" id="ARBA00023077"/>
    </source>
</evidence>
<dbReference type="InterPro" id="IPR018247">
    <property type="entry name" value="EF_Hand_1_Ca_BS"/>
</dbReference>
<dbReference type="Gene3D" id="2.40.170.20">
    <property type="entry name" value="TonB-dependent receptor, beta-barrel domain"/>
    <property type="match status" value="1"/>
</dbReference>
<feature type="chain" id="PRO_5027030692" evidence="10">
    <location>
        <begin position="27"/>
        <end position="949"/>
    </location>
</feature>
<gene>
    <name evidence="13" type="ORF">AVDCRST_MAG39-454</name>
</gene>
<evidence type="ECO:0000256" key="6">
    <source>
        <dbReference type="ARBA" id="ARBA00023136"/>
    </source>
</evidence>
<dbReference type="SUPFAM" id="SSF56935">
    <property type="entry name" value="Porins"/>
    <property type="match status" value="1"/>
</dbReference>
<dbReference type="InterPro" id="IPR036942">
    <property type="entry name" value="Beta-barrel_TonB_sf"/>
</dbReference>
<reference evidence="13" key="1">
    <citation type="submission" date="2020-02" db="EMBL/GenBank/DDBJ databases">
        <authorList>
            <person name="Meier V. D."/>
        </authorList>
    </citation>
    <scope>NUCLEOTIDE SEQUENCE</scope>
    <source>
        <strain evidence="13">AVDCRST_MAG39</strain>
    </source>
</reference>
<evidence type="ECO:0000256" key="2">
    <source>
        <dbReference type="ARBA" id="ARBA00022448"/>
    </source>
</evidence>
<dbReference type="InterPro" id="IPR039426">
    <property type="entry name" value="TonB-dep_rcpt-like"/>
</dbReference>
<sequence length="949" mass="100636">MRSHLRSIGGAAIACALAAAPSAALAQATLPPESLEGAPTAAAEDQGQIVVTGSRIRRDPLEQDAPVVFVDRADLDRTGLVSTAEILQRLPSSGGGLNSRFNNSGNFGNPPDGGGVGAGAAEVDLRYLGSRRVLVLVDGLRYVNGASASGVPGSTDLNSIPEASIERIEVLQDGASAIYGSDAIAGVINIITRKRQDGFVASAQLGLFDEGDGFTQNYQLSWGKTFGSGTSLVLGGNYVDQGLVSSADREISQFPTPGATACDASCSSGTPLGRFILLGQNLTLRAPVLTGVPRFNAANPTDPNSDFKAFTTADRFNFAPFNLIQTPVERYGVFANLSQELGENLNVTLKGIYNRRTSLNQAAPLPLFVGPDAGNGNLLDRITIDRTNPFNPFGVTLDASNLAFIGRRFVENGPRRYNQQVDTYYGAATIDGSFTVGGRDFFWDVNGVYGRNVAKQTVFGNVNAANLQRALGPVANCTAPCVPFNIFGGAGSITPAQVGFVAFTQRDESRQRLLDATANLSGSLFDLPGGPLGIAVGVEHRDQRGRFDPDPIVAAGLGSDIPAQPTRGSFNVDEVYAELNAPLLRDRPGFDLLELNAAVRYSDYSTSGSTTTFKGGVNWRPVPGLLLRGSFAEGFRAPSIGELFGTPSRFDQEVVDPCSAVNGQISAAVRANCIAAGVPADGSYQQLNSQISVITGGNRALLPETSESYVVGAVVSPRSLRRFSLEANYFDIKVDGAVQAIQAETLLGRCYTANDSASCAAIARTGSGQISQIQGLLQNIASIETRGVDATLNYRTRPGRAGSFGLFWTNSFLLDYTVTVPATVGVTRIEREGTEQGSPDQAFPKYKSTAILDWTSGDFGASVTGRYISGVRETQADDNRLDRRFYTDLQLRWTVAALGRDDGFGFAVGANNLFDTDPPPCISCGLNNFDPTTYDVPGRFVYARASLRF</sequence>
<comment type="similarity">
    <text evidence="8 9">Belongs to the TonB-dependent receptor family.</text>
</comment>
<keyword evidence="4 8" id="KW-0812">Transmembrane</keyword>
<dbReference type="InterPro" id="IPR000531">
    <property type="entry name" value="Beta-barrel_TonB"/>
</dbReference>
<evidence type="ECO:0000313" key="13">
    <source>
        <dbReference type="EMBL" id="CAA9486014.1"/>
    </source>
</evidence>